<protein>
    <submittedName>
        <fullName evidence="3">Uncharacterized protein</fullName>
    </submittedName>
</protein>
<keyword evidence="2" id="KW-1185">Reference proteome</keyword>
<evidence type="ECO:0000313" key="2">
    <source>
        <dbReference type="Proteomes" id="UP000050795"/>
    </source>
</evidence>
<feature type="region of interest" description="Disordered" evidence="1">
    <location>
        <begin position="1"/>
        <end position="91"/>
    </location>
</feature>
<evidence type="ECO:0000313" key="3">
    <source>
        <dbReference type="WBParaSite" id="TREG1_71440.1"/>
    </source>
</evidence>
<evidence type="ECO:0000256" key="1">
    <source>
        <dbReference type="SAM" id="MobiDB-lite"/>
    </source>
</evidence>
<feature type="compositionally biased region" description="Polar residues" evidence="1">
    <location>
        <begin position="51"/>
        <end position="60"/>
    </location>
</feature>
<dbReference type="AlphaFoldDB" id="A0AA85KBD8"/>
<accession>A0AA85KBD8</accession>
<feature type="region of interest" description="Disordered" evidence="1">
    <location>
        <begin position="139"/>
        <end position="164"/>
    </location>
</feature>
<sequence>MQRFIRLNLSQDSFSPPSRPSASASAASEGMFGPPEGSLDFKVVRQFGMSGENSSQQSARGKTPLKRHASETVFSRLSAPSAMSQSEDQLSYKGVLKKSRIQSSSFDSDSVVPSPLKSPLWPYTEGVLAHENIHKVSVKNRLGNRSMKSNAPVHSRLGRTSNPI</sequence>
<organism evidence="2 3">
    <name type="scientific">Trichobilharzia regenti</name>
    <name type="common">Nasal bird schistosome</name>
    <dbReference type="NCBI Taxonomy" id="157069"/>
    <lineage>
        <taxon>Eukaryota</taxon>
        <taxon>Metazoa</taxon>
        <taxon>Spiralia</taxon>
        <taxon>Lophotrochozoa</taxon>
        <taxon>Platyhelminthes</taxon>
        <taxon>Trematoda</taxon>
        <taxon>Digenea</taxon>
        <taxon>Strigeidida</taxon>
        <taxon>Schistosomatoidea</taxon>
        <taxon>Schistosomatidae</taxon>
        <taxon>Trichobilharzia</taxon>
    </lineage>
</organism>
<dbReference type="WBParaSite" id="TREG1_71440.1">
    <property type="protein sequence ID" value="TREG1_71440.1"/>
    <property type="gene ID" value="TREG1_71440"/>
</dbReference>
<proteinExistence type="predicted"/>
<reference evidence="3" key="2">
    <citation type="submission" date="2023-11" db="UniProtKB">
        <authorList>
            <consortium name="WormBaseParasite"/>
        </authorList>
    </citation>
    <scope>IDENTIFICATION</scope>
</reference>
<feature type="compositionally biased region" description="Low complexity" evidence="1">
    <location>
        <begin position="13"/>
        <end position="28"/>
    </location>
</feature>
<reference evidence="2" key="1">
    <citation type="submission" date="2022-06" db="EMBL/GenBank/DDBJ databases">
        <authorList>
            <person name="Berger JAMES D."/>
            <person name="Berger JAMES D."/>
        </authorList>
    </citation>
    <scope>NUCLEOTIDE SEQUENCE [LARGE SCALE GENOMIC DNA]</scope>
</reference>
<name>A0AA85KBD8_TRIRE</name>
<dbReference type="Proteomes" id="UP000050795">
    <property type="component" value="Unassembled WGS sequence"/>
</dbReference>